<evidence type="ECO:0000313" key="1">
    <source>
        <dbReference type="EMBL" id="SFK84651.1"/>
    </source>
</evidence>
<dbReference type="PANTHER" id="PTHR43437">
    <property type="entry name" value="HYDROXYACYL-THIOESTER DEHYDRATASE TYPE 2, MITOCHONDRIAL-RELATED"/>
    <property type="match status" value="1"/>
</dbReference>
<dbReference type="Proteomes" id="UP000199607">
    <property type="component" value="Unassembled WGS sequence"/>
</dbReference>
<dbReference type="GO" id="GO:0006633">
    <property type="term" value="P:fatty acid biosynthetic process"/>
    <property type="evidence" value="ECO:0007669"/>
    <property type="project" value="TreeGrafter"/>
</dbReference>
<proteinExistence type="predicted"/>
<dbReference type="GO" id="GO:0019171">
    <property type="term" value="F:(3R)-hydroxyacyl-[acyl-carrier-protein] dehydratase activity"/>
    <property type="evidence" value="ECO:0007669"/>
    <property type="project" value="TreeGrafter"/>
</dbReference>
<evidence type="ECO:0000313" key="2">
    <source>
        <dbReference type="Proteomes" id="UP000199607"/>
    </source>
</evidence>
<dbReference type="SUPFAM" id="SSF54637">
    <property type="entry name" value="Thioesterase/thiol ester dehydrase-isomerase"/>
    <property type="match status" value="1"/>
</dbReference>
<name>A0A1I4CXP6_9EURY</name>
<organism evidence="1 2">
    <name type="scientific">Halogranum rubrum</name>
    <dbReference type="NCBI Taxonomy" id="553466"/>
    <lineage>
        <taxon>Archaea</taxon>
        <taxon>Methanobacteriati</taxon>
        <taxon>Methanobacteriota</taxon>
        <taxon>Stenosarchaea group</taxon>
        <taxon>Halobacteria</taxon>
        <taxon>Halobacteriales</taxon>
        <taxon>Haloferacaceae</taxon>
    </lineage>
</organism>
<dbReference type="Gene3D" id="3.10.129.10">
    <property type="entry name" value="Hotdog Thioesterase"/>
    <property type="match status" value="1"/>
</dbReference>
<gene>
    <name evidence="1" type="ORF">SAMN04487950_1405</name>
</gene>
<protein>
    <submittedName>
        <fullName evidence="1">Acyl dehydratase</fullName>
    </submittedName>
</protein>
<dbReference type="PANTHER" id="PTHR43437:SF3">
    <property type="entry name" value="HYDROXYACYL-THIOESTER DEHYDRATASE TYPE 2, MITOCHONDRIAL"/>
    <property type="match status" value="1"/>
</dbReference>
<keyword evidence="2" id="KW-1185">Reference proteome</keyword>
<dbReference type="EMBL" id="FOTC01000001">
    <property type="protein sequence ID" value="SFK84651.1"/>
    <property type="molecule type" value="Genomic_DNA"/>
</dbReference>
<accession>A0A1I4CXP6</accession>
<dbReference type="InterPro" id="IPR029069">
    <property type="entry name" value="HotDog_dom_sf"/>
</dbReference>
<sequence length="127" mass="14307">MSDVPTEGETRTYTRTFTERDVEQFADLSNDRGTHHEERDEEGRLIVHGLLTATLPTKVGGDLNVLARSMTFEFRRPVYTGEKIECVVTLDSVDPGERRIEVGASMTCHNESDELVLTGEFDGVIFR</sequence>
<dbReference type="STRING" id="553466.SAMN04487950_1405"/>
<reference evidence="2" key="1">
    <citation type="submission" date="2016-10" db="EMBL/GenBank/DDBJ databases">
        <authorList>
            <person name="Varghese N."/>
            <person name="Submissions S."/>
        </authorList>
    </citation>
    <scope>NUCLEOTIDE SEQUENCE [LARGE SCALE GENOMIC DNA]</scope>
    <source>
        <strain evidence="2">CGMCC 1.7738</strain>
    </source>
</reference>
<dbReference type="AlphaFoldDB" id="A0A1I4CXP6"/>
<dbReference type="InterPro" id="IPR050965">
    <property type="entry name" value="UPF0336/Enoyl-CoA_hydratase"/>
</dbReference>
<dbReference type="RefSeq" id="WP_089867482.1">
    <property type="nucleotide sequence ID" value="NZ_FOTC01000001.1"/>
</dbReference>